<feature type="non-terminal residue" evidence="1">
    <location>
        <position position="1"/>
    </location>
</feature>
<sequence length="34" mass="4181">KEVPKETRPWEGRKDFSRLERVSCRWDTFGKLSR</sequence>
<accession>A0AAE1U0T0</accession>
<organism evidence="1 2">
    <name type="scientific">Petrolisthes manimaculis</name>
    <dbReference type="NCBI Taxonomy" id="1843537"/>
    <lineage>
        <taxon>Eukaryota</taxon>
        <taxon>Metazoa</taxon>
        <taxon>Ecdysozoa</taxon>
        <taxon>Arthropoda</taxon>
        <taxon>Crustacea</taxon>
        <taxon>Multicrustacea</taxon>
        <taxon>Malacostraca</taxon>
        <taxon>Eumalacostraca</taxon>
        <taxon>Eucarida</taxon>
        <taxon>Decapoda</taxon>
        <taxon>Pleocyemata</taxon>
        <taxon>Anomura</taxon>
        <taxon>Galatheoidea</taxon>
        <taxon>Porcellanidae</taxon>
        <taxon>Petrolisthes</taxon>
    </lineage>
</organism>
<dbReference type="EMBL" id="JAWZYT010002302">
    <property type="protein sequence ID" value="KAK4305282.1"/>
    <property type="molecule type" value="Genomic_DNA"/>
</dbReference>
<evidence type="ECO:0000313" key="2">
    <source>
        <dbReference type="Proteomes" id="UP001292094"/>
    </source>
</evidence>
<reference evidence="1" key="1">
    <citation type="submission" date="2023-11" db="EMBL/GenBank/DDBJ databases">
        <title>Genome assemblies of two species of porcelain crab, Petrolisthes cinctipes and Petrolisthes manimaculis (Anomura: Porcellanidae).</title>
        <authorList>
            <person name="Angst P."/>
        </authorList>
    </citation>
    <scope>NUCLEOTIDE SEQUENCE</scope>
    <source>
        <strain evidence="1">PB745_02</strain>
        <tissue evidence="1">Gill</tissue>
    </source>
</reference>
<name>A0AAE1U0T0_9EUCA</name>
<keyword evidence="2" id="KW-1185">Reference proteome</keyword>
<protein>
    <submittedName>
        <fullName evidence="1">Uncharacterized protein</fullName>
    </submittedName>
</protein>
<dbReference type="AlphaFoldDB" id="A0AAE1U0T0"/>
<proteinExistence type="predicted"/>
<dbReference type="Proteomes" id="UP001292094">
    <property type="component" value="Unassembled WGS sequence"/>
</dbReference>
<evidence type="ECO:0000313" key="1">
    <source>
        <dbReference type="EMBL" id="KAK4305282.1"/>
    </source>
</evidence>
<gene>
    <name evidence="1" type="ORF">Pmani_022820</name>
</gene>
<comment type="caution">
    <text evidence="1">The sequence shown here is derived from an EMBL/GenBank/DDBJ whole genome shotgun (WGS) entry which is preliminary data.</text>
</comment>